<evidence type="ECO:0000256" key="1">
    <source>
        <dbReference type="SAM" id="SignalP"/>
    </source>
</evidence>
<dbReference type="EMBL" id="ACYG01000011">
    <property type="protein sequence ID" value="EEV18477.1"/>
    <property type="molecule type" value="Genomic_DNA"/>
</dbReference>
<keyword evidence="1" id="KW-0732">Signal</keyword>
<proteinExistence type="predicted"/>
<organism evidence="2 3">
    <name type="scientific">Campylobacter gracilis RM3268</name>
    <dbReference type="NCBI Taxonomy" id="553220"/>
    <lineage>
        <taxon>Bacteria</taxon>
        <taxon>Pseudomonadati</taxon>
        <taxon>Campylobacterota</taxon>
        <taxon>Epsilonproteobacteria</taxon>
        <taxon>Campylobacterales</taxon>
        <taxon>Campylobacteraceae</taxon>
        <taxon>Campylobacter</taxon>
    </lineage>
</organism>
<name>C8PFD1_9BACT</name>
<reference evidence="2 3" key="1">
    <citation type="submission" date="2009-07" db="EMBL/GenBank/DDBJ databases">
        <authorList>
            <person name="Madupu R."/>
            <person name="Sebastian Y."/>
            <person name="Durkin A.S."/>
            <person name="Torralba M."/>
            <person name="Methe B."/>
            <person name="Sutton G.G."/>
            <person name="Strausberg R.L."/>
            <person name="Nelson K.E."/>
        </authorList>
    </citation>
    <scope>NUCLEOTIDE SEQUENCE [LARGE SCALE GENOMIC DNA]</scope>
    <source>
        <strain evidence="2 3">RM3268</strain>
    </source>
</reference>
<comment type="caution">
    <text evidence="2">The sequence shown here is derived from an EMBL/GenBank/DDBJ whole genome shotgun (WGS) entry which is preliminary data.</text>
</comment>
<keyword evidence="3" id="KW-1185">Reference proteome</keyword>
<feature type="signal peptide" evidence="1">
    <location>
        <begin position="1"/>
        <end position="20"/>
    </location>
</feature>
<evidence type="ECO:0008006" key="4">
    <source>
        <dbReference type="Google" id="ProtNLM"/>
    </source>
</evidence>
<sequence length="82" mass="9730">MQILCVQLCNFSLLNLRFVAALPALLAKFYKSCGAKIKFTATPYPSATRRKDRDRYKIFREPSRRRETKFARSFLKRFAMKF</sequence>
<gene>
    <name evidence="2" type="ORF">CAMGR0001_2484</name>
</gene>
<evidence type="ECO:0000313" key="3">
    <source>
        <dbReference type="Proteomes" id="UP000005709"/>
    </source>
</evidence>
<accession>C8PFD1</accession>
<protein>
    <recommendedName>
        <fullName evidence="4">Secreted protein</fullName>
    </recommendedName>
</protein>
<evidence type="ECO:0000313" key="2">
    <source>
        <dbReference type="EMBL" id="EEV18477.1"/>
    </source>
</evidence>
<feature type="chain" id="PRO_5002989931" description="Secreted protein" evidence="1">
    <location>
        <begin position="21"/>
        <end position="82"/>
    </location>
</feature>
<dbReference type="Proteomes" id="UP000005709">
    <property type="component" value="Unassembled WGS sequence"/>
</dbReference>
<dbReference type="AlphaFoldDB" id="C8PFD1"/>